<evidence type="ECO:0000256" key="1">
    <source>
        <dbReference type="SAM" id="Phobius"/>
    </source>
</evidence>
<keyword evidence="1" id="KW-0812">Transmembrane</keyword>
<protein>
    <submittedName>
        <fullName evidence="2">Uncharacterized protein</fullName>
    </submittedName>
</protein>
<feature type="transmembrane region" description="Helical" evidence="1">
    <location>
        <begin position="118"/>
        <end position="133"/>
    </location>
</feature>
<proteinExistence type="predicted"/>
<keyword evidence="3" id="KW-1185">Reference proteome</keyword>
<dbReference type="AlphaFoldDB" id="A0A8J3S7D1"/>
<evidence type="ECO:0000313" key="2">
    <source>
        <dbReference type="EMBL" id="GIH89317.1"/>
    </source>
</evidence>
<sequence length="278" mass="30349">MIIELLDRVESWYEGSPLQKLIARGTDSENPDPKAKAFVIVLASVAVLLALVGVIAVLSILVALFGVLNDAATWVVTDGVRVVGSWELTRVITDGTSAFFASHTPPDFPLTAEQLDQVWLWAGAVVFALSWLWRSWGARLAWTLYGVLTVAMVWAAGPMAGRWVSAGFAVLVWAGLSLLAFRGVGKRISLTIFDRRSPVPASTPERPEVKSLVMIAPSWNPVGLPIGPDRISQEIGDVVSYADAVLSRPDADYRGSLRAVRDRLHWLDRHVIDPSPFN</sequence>
<reference evidence="2" key="1">
    <citation type="submission" date="2021-01" db="EMBL/GenBank/DDBJ databases">
        <title>Whole genome shotgun sequence of Planobispora rosea NBRC 15558.</title>
        <authorList>
            <person name="Komaki H."/>
            <person name="Tamura T."/>
        </authorList>
    </citation>
    <scope>NUCLEOTIDE SEQUENCE</scope>
    <source>
        <strain evidence="2">NBRC 15558</strain>
    </source>
</reference>
<evidence type="ECO:0000313" key="3">
    <source>
        <dbReference type="Proteomes" id="UP000655044"/>
    </source>
</evidence>
<feature type="transmembrane region" description="Helical" evidence="1">
    <location>
        <begin position="140"/>
        <end position="157"/>
    </location>
</feature>
<organism evidence="2 3">
    <name type="scientific">Planobispora rosea</name>
    <dbReference type="NCBI Taxonomy" id="35762"/>
    <lineage>
        <taxon>Bacteria</taxon>
        <taxon>Bacillati</taxon>
        <taxon>Actinomycetota</taxon>
        <taxon>Actinomycetes</taxon>
        <taxon>Streptosporangiales</taxon>
        <taxon>Streptosporangiaceae</taxon>
        <taxon>Planobispora</taxon>
    </lineage>
</organism>
<keyword evidence="1" id="KW-1133">Transmembrane helix</keyword>
<dbReference type="Proteomes" id="UP000655044">
    <property type="component" value="Unassembled WGS sequence"/>
</dbReference>
<name>A0A8J3S7D1_PLARO</name>
<comment type="caution">
    <text evidence="2">The sequence shown here is derived from an EMBL/GenBank/DDBJ whole genome shotgun (WGS) entry which is preliminary data.</text>
</comment>
<accession>A0A8J3S7D1</accession>
<keyword evidence="1" id="KW-0472">Membrane</keyword>
<feature type="transmembrane region" description="Helical" evidence="1">
    <location>
        <begin position="163"/>
        <end position="181"/>
    </location>
</feature>
<gene>
    <name evidence="2" type="ORF">Pro02_77250</name>
</gene>
<dbReference type="EMBL" id="BOOI01000130">
    <property type="protein sequence ID" value="GIH89317.1"/>
    <property type="molecule type" value="Genomic_DNA"/>
</dbReference>
<dbReference type="RefSeq" id="WP_189244119.1">
    <property type="nucleotide sequence ID" value="NZ_BMQP01000082.1"/>
</dbReference>
<feature type="transmembrane region" description="Helical" evidence="1">
    <location>
        <begin position="38"/>
        <end position="68"/>
    </location>
</feature>